<dbReference type="Proteomes" id="UP000293874">
    <property type="component" value="Unassembled WGS sequence"/>
</dbReference>
<dbReference type="EMBL" id="SGXA01000004">
    <property type="protein sequence ID" value="RZS66933.1"/>
    <property type="molecule type" value="Genomic_DNA"/>
</dbReference>
<keyword evidence="2" id="KW-1185">Reference proteome</keyword>
<organism evidence="1 2">
    <name type="scientific">Pseudobacter ginsenosidimutans</name>
    <dbReference type="NCBI Taxonomy" id="661488"/>
    <lineage>
        <taxon>Bacteria</taxon>
        <taxon>Pseudomonadati</taxon>
        <taxon>Bacteroidota</taxon>
        <taxon>Chitinophagia</taxon>
        <taxon>Chitinophagales</taxon>
        <taxon>Chitinophagaceae</taxon>
        <taxon>Pseudobacter</taxon>
    </lineage>
</organism>
<dbReference type="InterPro" id="IPR053865">
    <property type="entry name" value="DUF6934"/>
</dbReference>
<dbReference type="AlphaFoldDB" id="A0A4Q7MHD3"/>
<gene>
    <name evidence="1" type="ORF">EV199_5317</name>
</gene>
<evidence type="ECO:0000313" key="1">
    <source>
        <dbReference type="EMBL" id="RZS66933.1"/>
    </source>
</evidence>
<comment type="caution">
    <text evidence="1">The sequence shown here is derived from an EMBL/GenBank/DDBJ whole genome shotgun (WGS) entry which is preliminary data.</text>
</comment>
<dbReference type="Pfam" id="PF22028">
    <property type="entry name" value="DUF6934"/>
    <property type="match status" value="1"/>
</dbReference>
<accession>A0A4Q7MHD3</accession>
<protein>
    <submittedName>
        <fullName evidence="1">Uncharacterized protein</fullName>
    </submittedName>
</protein>
<sequence>MHLEKYAFRADENNEVFAFESNGPNGIIRKVVRYIKVGFFNGFDIYNLDFGDNCDGASNPNHLSVSNNGDRDKVLATVAATVLAFNEDHKKFVVFAKGATPVRTRLYQMGINANLNEIEEHFHVYGINDGVSGPIQAGINYQAFIAVKK</sequence>
<name>A0A4Q7MHD3_9BACT</name>
<proteinExistence type="predicted"/>
<dbReference type="RefSeq" id="WP_130543826.1">
    <property type="nucleotide sequence ID" value="NZ_CP042431.1"/>
</dbReference>
<reference evidence="1 2" key="1">
    <citation type="submission" date="2019-02" db="EMBL/GenBank/DDBJ databases">
        <title>Genomic Encyclopedia of Type Strains, Phase IV (KMG-IV): sequencing the most valuable type-strain genomes for metagenomic binning, comparative biology and taxonomic classification.</title>
        <authorList>
            <person name="Goeker M."/>
        </authorList>
    </citation>
    <scope>NUCLEOTIDE SEQUENCE [LARGE SCALE GENOMIC DNA]</scope>
    <source>
        <strain evidence="1 2">DSM 18116</strain>
    </source>
</reference>
<evidence type="ECO:0000313" key="2">
    <source>
        <dbReference type="Proteomes" id="UP000293874"/>
    </source>
</evidence>
<dbReference type="OrthoDB" id="1343312at2"/>